<evidence type="ECO:0008006" key="4">
    <source>
        <dbReference type="Google" id="ProtNLM"/>
    </source>
</evidence>
<proteinExistence type="predicted"/>
<protein>
    <recommendedName>
        <fullName evidence="4">Condensin complex subunit 2</fullName>
    </recommendedName>
</protein>
<organism evidence="2 3">
    <name type="scientific">Prorocentrum cordatum</name>
    <dbReference type="NCBI Taxonomy" id="2364126"/>
    <lineage>
        <taxon>Eukaryota</taxon>
        <taxon>Sar</taxon>
        <taxon>Alveolata</taxon>
        <taxon>Dinophyceae</taxon>
        <taxon>Prorocentrales</taxon>
        <taxon>Prorocentraceae</taxon>
        <taxon>Prorocentrum</taxon>
    </lineage>
</organism>
<sequence>MTSRSQFWGPLGPPPSPPPGNWDPPTVELNVDTLILAATAPVPGTIPKPPTPPQPRILPIKMLKRWVRKPSQQQEAKYEAKESEVNTYNPASRSAIKNFKRRRKYKMLMAIMCKTIVEEKNIPCPLLLPMSSGALGQHRFVPDQLAAAATGGDVDLAVGKAIFYNFADGASVPENKPIRPTIVKAEFAGFSADAETFIPGKPFFQDLDRGRVEEHDISREGQCGEDNGLMTMTPLAVTVPPPLHDRDPLRGQGRAHFEPQEGRFDPGLDDIYDNGGHVEPPTDVTHATSEPFDGVEDGSDIYDTGGHVEPPTDVTHATAVPFNGVDDKSEPEVIRTQIEESALTTIGAERLARLRKMGYFANAA</sequence>
<dbReference type="EMBL" id="CAUYUJ010019393">
    <property type="protein sequence ID" value="CAK0890847.1"/>
    <property type="molecule type" value="Genomic_DNA"/>
</dbReference>
<evidence type="ECO:0000256" key="1">
    <source>
        <dbReference type="SAM" id="MobiDB-lite"/>
    </source>
</evidence>
<comment type="caution">
    <text evidence="2">The sequence shown here is derived from an EMBL/GenBank/DDBJ whole genome shotgun (WGS) entry which is preliminary data.</text>
</comment>
<name>A0ABN9WYY3_9DINO</name>
<evidence type="ECO:0000313" key="3">
    <source>
        <dbReference type="Proteomes" id="UP001189429"/>
    </source>
</evidence>
<reference evidence="2" key="1">
    <citation type="submission" date="2023-10" db="EMBL/GenBank/DDBJ databases">
        <authorList>
            <person name="Chen Y."/>
            <person name="Shah S."/>
            <person name="Dougan E. K."/>
            <person name="Thang M."/>
            <person name="Chan C."/>
        </authorList>
    </citation>
    <scope>NUCLEOTIDE SEQUENCE [LARGE SCALE GENOMIC DNA]</scope>
</reference>
<feature type="region of interest" description="Disordered" evidence="1">
    <location>
        <begin position="1"/>
        <end position="27"/>
    </location>
</feature>
<keyword evidence="3" id="KW-1185">Reference proteome</keyword>
<accession>A0ABN9WYY3</accession>
<gene>
    <name evidence="2" type="ORF">PCOR1329_LOCUS70948</name>
</gene>
<evidence type="ECO:0000313" key="2">
    <source>
        <dbReference type="EMBL" id="CAK0890847.1"/>
    </source>
</evidence>
<feature type="compositionally biased region" description="Pro residues" evidence="1">
    <location>
        <begin position="11"/>
        <end position="22"/>
    </location>
</feature>
<dbReference type="Proteomes" id="UP001189429">
    <property type="component" value="Unassembled WGS sequence"/>
</dbReference>